<dbReference type="PROSITE" id="PS50937">
    <property type="entry name" value="HTH_MERR_2"/>
    <property type="match status" value="1"/>
</dbReference>
<feature type="region of interest" description="Disordered" evidence="1">
    <location>
        <begin position="246"/>
        <end position="274"/>
    </location>
</feature>
<dbReference type="InterPro" id="IPR047057">
    <property type="entry name" value="MerR_fam"/>
</dbReference>
<dbReference type="InterPro" id="IPR000182">
    <property type="entry name" value="GNAT_dom"/>
</dbReference>
<dbReference type="CDD" id="cd04301">
    <property type="entry name" value="NAT_SF"/>
    <property type="match status" value="1"/>
</dbReference>
<gene>
    <name evidence="4" type="ORF">KV110_16205</name>
</gene>
<reference evidence="4 5" key="1">
    <citation type="submission" date="2021-07" db="EMBL/GenBank/DDBJ databases">
        <title>Whole Genome Sequence of Nocardia Iowensis.</title>
        <authorList>
            <person name="Lamm A."/>
            <person name="Collins-Fairclough A.M."/>
            <person name="Bunk B."/>
            <person name="Sproer C."/>
        </authorList>
    </citation>
    <scope>NUCLEOTIDE SEQUENCE [LARGE SCALE GENOMIC DNA]</scope>
    <source>
        <strain evidence="4 5">NRRL 5646</strain>
    </source>
</reference>
<feature type="region of interest" description="Disordered" evidence="1">
    <location>
        <begin position="105"/>
        <end position="140"/>
    </location>
</feature>
<dbReference type="PROSITE" id="PS51186">
    <property type="entry name" value="GNAT"/>
    <property type="match status" value="1"/>
</dbReference>
<name>A0ABX8RXR7_NOCIO</name>
<feature type="compositionally biased region" description="Polar residues" evidence="1">
    <location>
        <begin position="296"/>
        <end position="306"/>
    </location>
</feature>
<evidence type="ECO:0000313" key="5">
    <source>
        <dbReference type="Proteomes" id="UP000694257"/>
    </source>
</evidence>
<dbReference type="SMART" id="SM00422">
    <property type="entry name" value="HTH_MERR"/>
    <property type="match status" value="1"/>
</dbReference>
<dbReference type="Pfam" id="PF13411">
    <property type="entry name" value="MerR_1"/>
    <property type="match status" value="1"/>
</dbReference>
<evidence type="ECO:0000259" key="3">
    <source>
        <dbReference type="PROSITE" id="PS51186"/>
    </source>
</evidence>
<dbReference type="PANTHER" id="PTHR30204:SF93">
    <property type="entry name" value="HTH MERR-TYPE DOMAIN-CONTAINING PROTEIN"/>
    <property type="match status" value="1"/>
</dbReference>
<keyword evidence="5" id="KW-1185">Reference proteome</keyword>
<dbReference type="Proteomes" id="UP000694257">
    <property type="component" value="Chromosome"/>
</dbReference>
<evidence type="ECO:0000313" key="4">
    <source>
        <dbReference type="EMBL" id="QXN94458.1"/>
    </source>
</evidence>
<keyword evidence="4" id="KW-0012">Acyltransferase</keyword>
<dbReference type="PANTHER" id="PTHR30204">
    <property type="entry name" value="REDOX-CYCLING DRUG-SENSING TRANSCRIPTIONAL ACTIVATOR SOXR"/>
    <property type="match status" value="1"/>
</dbReference>
<dbReference type="EMBL" id="CP078145">
    <property type="protein sequence ID" value="QXN94458.1"/>
    <property type="molecule type" value="Genomic_DNA"/>
</dbReference>
<protein>
    <submittedName>
        <fullName evidence="4">GNAT family N-acetyltransferase</fullName>
        <ecNumber evidence="4">2.3.1.-</ecNumber>
    </submittedName>
</protein>
<proteinExistence type="predicted"/>
<evidence type="ECO:0000259" key="2">
    <source>
        <dbReference type="PROSITE" id="PS50937"/>
    </source>
</evidence>
<organism evidence="4 5">
    <name type="scientific">Nocardia iowensis</name>
    <dbReference type="NCBI Taxonomy" id="204891"/>
    <lineage>
        <taxon>Bacteria</taxon>
        <taxon>Bacillati</taxon>
        <taxon>Actinomycetota</taxon>
        <taxon>Actinomycetes</taxon>
        <taxon>Mycobacteriales</taxon>
        <taxon>Nocardiaceae</taxon>
        <taxon>Nocardia</taxon>
    </lineage>
</organism>
<sequence length="324" mass="35695">MAWSTREIADLAGTSVRAVRPYHEIGLLAEPERRSNGYKLYGVPHLVRLLRIKRLVDLGFSLARIAEMGDMTDHPEQALRTLDAELAATVERLQRIRTELTSSQATPVDGAGFPANLTPRGRGARGRIHPHCEQARGPRVPGVGEVKRMHVAPDFRGLHVGSRLLDCLLGQAAQRGMSTVRLDTARFMVDAQRLYRSRGFAERSPYPQTEIPQRLHDYWIFFELRTGGLVDKGVDDIVDARIRLGGNLTGHGSPAEQPQFRPDPTGRPSCSTSAAYGAAAMESIPARRALPASRAGCSTNSAQSCSARWRTGERGRTPFRRSGR</sequence>
<accession>A0ABX8RXR7</accession>
<feature type="region of interest" description="Disordered" evidence="1">
    <location>
        <begin position="289"/>
        <end position="324"/>
    </location>
</feature>
<feature type="domain" description="N-acetyltransferase" evidence="3">
    <location>
        <begin position="77"/>
        <end position="225"/>
    </location>
</feature>
<dbReference type="EC" id="2.3.1.-" evidence="4"/>
<dbReference type="GO" id="GO:0016746">
    <property type="term" value="F:acyltransferase activity"/>
    <property type="evidence" value="ECO:0007669"/>
    <property type="project" value="UniProtKB-KW"/>
</dbReference>
<evidence type="ECO:0000256" key="1">
    <source>
        <dbReference type="SAM" id="MobiDB-lite"/>
    </source>
</evidence>
<keyword evidence="4" id="KW-0808">Transferase</keyword>
<feature type="domain" description="HTH merR-type" evidence="2">
    <location>
        <begin position="2"/>
        <end position="71"/>
    </location>
</feature>
<dbReference type="InterPro" id="IPR000551">
    <property type="entry name" value="MerR-type_HTH_dom"/>
</dbReference>
<dbReference type="Pfam" id="PF00583">
    <property type="entry name" value="Acetyltransf_1"/>
    <property type="match status" value="1"/>
</dbReference>